<evidence type="ECO:0000313" key="1">
    <source>
        <dbReference type="EMBL" id="MFB9464306.1"/>
    </source>
</evidence>
<dbReference type="Proteomes" id="UP001589709">
    <property type="component" value="Unassembled WGS sequence"/>
</dbReference>
<dbReference type="EMBL" id="JBHMCY010000028">
    <property type="protein sequence ID" value="MFB9464306.1"/>
    <property type="molecule type" value="Genomic_DNA"/>
</dbReference>
<reference evidence="1 2" key="1">
    <citation type="submission" date="2024-09" db="EMBL/GenBank/DDBJ databases">
        <authorList>
            <person name="Sun Q."/>
            <person name="Mori K."/>
        </authorList>
    </citation>
    <scope>NUCLEOTIDE SEQUENCE [LARGE SCALE GENOMIC DNA]</scope>
    <source>
        <strain evidence="1 2">JCM 6917</strain>
    </source>
</reference>
<organism evidence="1 2">
    <name type="scientific">Streptomyces cinereospinus</name>
    <dbReference type="NCBI Taxonomy" id="285561"/>
    <lineage>
        <taxon>Bacteria</taxon>
        <taxon>Bacillati</taxon>
        <taxon>Actinomycetota</taxon>
        <taxon>Actinomycetes</taxon>
        <taxon>Kitasatosporales</taxon>
        <taxon>Streptomycetaceae</taxon>
        <taxon>Streptomyces</taxon>
    </lineage>
</organism>
<proteinExistence type="predicted"/>
<dbReference type="RefSeq" id="WP_381346836.1">
    <property type="nucleotide sequence ID" value="NZ_JBHMCY010000028.1"/>
</dbReference>
<sequence>MRADGRRRPAASGSDQAQQRLRRIRDAFLGVGQRQAAGLAASLGLAPERYAQDPLLLLPGLQSYVDRLPLGEFEQSDWIGLHTDLTSFLGDLLVRRHGARWAQVADSTSPAGHRYLVEAKGLDGKQYRVEPYDVVMEEFENLPIEIGRMIANAEAVLKLLPVVDSESLGGVSLEDLMGESGDSRQD</sequence>
<gene>
    <name evidence="1" type="ORF">ACFF45_16720</name>
</gene>
<keyword evidence="2" id="KW-1185">Reference proteome</keyword>
<evidence type="ECO:0000313" key="2">
    <source>
        <dbReference type="Proteomes" id="UP001589709"/>
    </source>
</evidence>
<accession>A0ABV5N1Y6</accession>
<name>A0ABV5N1Y6_9ACTN</name>
<protein>
    <submittedName>
        <fullName evidence="1">Uncharacterized protein</fullName>
    </submittedName>
</protein>
<comment type="caution">
    <text evidence="1">The sequence shown here is derived from an EMBL/GenBank/DDBJ whole genome shotgun (WGS) entry which is preliminary data.</text>
</comment>